<protein>
    <submittedName>
        <fullName evidence="2">Slp family lipoprotein</fullName>
    </submittedName>
</protein>
<feature type="chain" id="PRO_5046485718" evidence="1">
    <location>
        <begin position="29"/>
        <end position="205"/>
    </location>
</feature>
<dbReference type="PANTHER" id="PTHR37530:SF1">
    <property type="entry name" value="OUTER MEMBRANE PROTEIN SLP"/>
    <property type="match status" value="1"/>
</dbReference>
<gene>
    <name evidence="2" type="ORF">FCN80_03290</name>
</gene>
<dbReference type="EMBL" id="SZPQ01000002">
    <property type="protein sequence ID" value="TKI08186.1"/>
    <property type="molecule type" value="Genomic_DNA"/>
</dbReference>
<evidence type="ECO:0000313" key="3">
    <source>
        <dbReference type="Proteomes" id="UP000305202"/>
    </source>
</evidence>
<proteinExistence type="predicted"/>
<keyword evidence="1" id="KW-0732">Signal</keyword>
<keyword evidence="3" id="KW-1185">Reference proteome</keyword>
<evidence type="ECO:0000313" key="2">
    <source>
        <dbReference type="EMBL" id="TKI08186.1"/>
    </source>
</evidence>
<dbReference type="Proteomes" id="UP000305202">
    <property type="component" value="Unassembled WGS sequence"/>
</dbReference>
<dbReference type="InterPro" id="IPR004658">
    <property type="entry name" value="OMP_Slp"/>
</dbReference>
<comment type="caution">
    <text evidence="2">The sequence shown here is derived from an EMBL/GenBank/DDBJ whole genome shotgun (WGS) entry which is preliminary data.</text>
</comment>
<dbReference type="PIRSF" id="PIRSF004982">
    <property type="entry name" value="SlP"/>
    <property type="match status" value="1"/>
</dbReference>
<accession>A0ABY2SR26</accession>
<dbReference type="Pfam" id="PF03843">
    <property type="entry name" value="Slp"/>
    <property type="match status" value="1"/>
</dbReference>
<dbReference type="PANTHER" id="PTHR37530">
    <property type="entry name" value="OUTER MEMBRANE PROTEIN SLP"/>
    <property type="match status" value="1"/>
</dbReference>
<evidence type="ECO:0000256" key="1">
    <source>
        <dbReference type="SAM" id="SignalP"/>
    </source>
</evidence>
<organism evidence="2 3">
    <name type="scientific">Martelella alba</name>
    <dbReference type="NCBI Taxonomy" id="2590451"/>
    <lineage>
        <taxon>Bacteria</taxon>
        <taxon>Pseudomonadati</taxon>
        <taxon>Pseudomonadota</taxon>
        <taxon>Alphaproteobacteria</taxon>
        <taxon>Hyphomicrobiales</taxon>
        <taxon>Aurantimonadaceae</taxon>
        <taxon>Martelella</taxon>
    </lineage>
</organism>
<feature type="signal peptide" evidence="1">
    <location>
        <begin position="1"/>
        <end position="28"/>
    </location>
</feature>
<sequence length="205" mass="22085">MHVGSTLRSARRRLAVLSILLGASMALAGCVTIPQAIRGTSATPQQDLVRVMNAPSLYVGQEARFGGKVVKITTENGRTKLEIATVPLDDAARPLIHQPSVGRIIAYVPGFLEPADFAQQWVTVVGPISGTEQGTIGQAPYRYVVVQATGYKRWQLTQQVVAPMGPPLTPWGWGGPYYGRGWGPYDMGWGGYYGGDARVETVISE</sequence>
<reference evidence="2 3" key="1">
    <citation type="submission" date="2019-04" db="EMBL/GenBank/DDBJ databases">
        <authorList>
            <person name="Li M."/>
            <person name="Gao C."/>
        </authorList>
    </citation>
    <scope>NUCLEOTIDE SEQUENCE [LARGE SCALE GENOMIC DNA]</scope>
    <source>
        <strain evidence="2 3">BGMRC 2031</strain>
    </source>
</reference>
<dbReference type="NCBIfam" id="TIGR00752">
    <property type="entry name" value="slp"/>
    <property type="match status" value="1"/>
</dbReference>
<name>A0ABY2SR26_9HYPH</name>
<keyword evidence="2" id="KW-0449">Lipoprotein</keyword>